<comment type="caution">
    <text evidence="10">The sequence shown here is derived from an EMBL/GenBank/DDBJ whole genome shotgun (WGS) entry which is preliminary data.</text>
</comment>
<dbReference type="SMART" id="SM00249">
    <property type="entry name" value="PHD"/>
    <property type="match status" value="2"/>
</dbReference>
<dbReference type="PROSITE" id="PS01359">
    <property type="entry name" value="ZF_PHD_1"/>
    <property type="match status" value="1"/>
</dbReference>
<dbReference type="PANTHER" id="PTHR12420">
    <property type="entry name" value="PHD FINGER PROTEIN"/>
    <property type="match status" value="1"/>
</dbReference>
<comment type="subcellular location">
    <subcellularLocation>
        <location evidence="1">Nucleus</location>
    </subcellularLocation>
</comment>
<feature type="compositionally biased region" description="Basic and acidic residues" evidence="8">
    <location>
        <begin position="747"/>
        <end position="801"/>
    </location>
</feature>
<feature type="compositionally biased region" description="Acidic residues" evidence="8">
    <location>
        <begin position="681"/>
        <end position="698"/>
    </location>
</feature>
<protein>
    <recommendedName>
        <fullName evidence="9">PHD-type domain-containing protein</fullName>
    </recommendedName>
</protein>
<dbReference type="InterPro" id="IPR001965">
    <property type="entry name" value="Znf_PHD"/>
</dbReference>
<dbReference type="Gene3D" id="3.30.40.10">
    <property type="entry name" value="Zinc/RING finger domain, C3HC4 (zinc finger)"/>
    <property type="match status" value="2"/>
</dbReference>
<dbReference type="EMBL" id="JBBPFD010000205">
    <property type="protein sequence ID" value="KAK7879769.1"/>
    <property type="molecule type" value="Genomic_DNA"/>
</dbReference>
<keyword evidence="3" id="KW-0808">Transferase</keyword>
<feature type="compositionally biased region" description="Basic and acidic residues" evidence="8">
    <location>
        <begin position="846"/>
        <end position="868"/>
    </location>
</feature>
<evidence type="ECO:0000256" key="6">
    <source>
        <dbReference type="ARBA" id="ARBA00022786"/>
    </source>
</evidence>
<evidence type="ECO:0000256" key="3">
    <source>
        <dbReference type="ARBA" id="ARBA00022679"/>
    </source>
</evidence>
<dbReference type="Pfam" id="PF13771">
    <property type="entry name" value="zf-HC5HC2H"/>
    <property type="match status" value="1"/>
</dbReference>
<feature type="compositionally biased region" description="Basic and acidic residues" evidence="8">
    <location>
        <begin position="604"/>
        <end position="633"/>
    </location>
</feature>
<dbReference type="InterPro" id="IPR051188">
    <property type="entry name" value="PHD-type_Zinc_Finger"/>
</dbReference>
<feature type="compositionally biased region" description="Acidic residues" evidence="8">
    <location>
        <begin position="590"/>
        <end position="603"/>
    </location>
</feature>
<comment type="pathway">
    <text evidence="2">Protein modification; protein ubiquitination.</text>
</comment>
<dbReference type="PROSITE" id="PS51805">
    <property type="entry name" value="EPHD"/>
    <property type="match status" value="1"/>
</dbReference>
<feature type="compositionally biased region" description="Basic and acidic residues" evidence="8">
    <location>
        <begin position="643"/>
        <end position="653"/>
    </location>
</feature>
<evidence type="ECO:0000313" key="10">
    <source>
        <dbReference type="EMBL" id="KAK7879769.1"/>
    </source>
</evidence>
<dbReference type="InterPro" id="IPR034732">
    <property type="entry name" value="EPHD"/>
</dbReference>
<organism evidence="10 11">
    <name type="scientific">Mugilogobius chulae</name>
    <name type="common">yellowstripe goby</name>
    <dbReference type="NCBI Taxonomy" id="88201"/>
    <lineage>
        <taxon>Eukaryota</taxon>
        <taxon>Metazoa</taxon>
        <taxon>Chordata</taxon>
        <taxon>Craniata</taxon>
        <taxon>Vertebrata</taxon>
        <taxon>Euteleostomi</taxon>
        <taxon>Actinopterygii</taxon>
        <taxon>Neopterygii</taxon>
        <taxon>Teleostei</taxon>
        <taxon>Neoteleostei</taxon>
        <taxon>Acanthomorphata</taxon>
        <taxon>Gobiaria</taxon>
        <taxon>Gobiiformes</taxon>
        <taxon>Gobioidei</taxon>
        <taxon>Gobiidae</taxon>
        <taxon>Gobionellinae</taxon>
        <taxon>Mugilogobius</taxon>
    </lineage>
</organism>
<dbReference type="AlphaFoldDB" id="A0AAW0MMM2"/>
<evidence type="ECO:0000256" key="5">
    <source>
        <dbReference type="ARBA" id="ARBA00022771"/>
    </source>
</evidence>
<feature type="domain" description="PHD-type" evidence="9">
    <location>
        <begin position="9"/>
        <end position="126"/>
    </location>
</feature>
<dbReference type="GO" id="GO:0005634">
    <property type="term" value="C:nucleus"/>
    <property type="evidence" value="ECO:0007669"/>
    <property type="project" value="TreeGrafter"/>
</dbReference>
<feature type="compositionally biased region" description="Basic and acidic residues" evidence="8">
    <location>
        <begin position="573"/>
        <end position="589"/>
    </location>
</feature>
<dbReference type="Proteomes" id="UP001460270">
    <property type="component" value="Unassembled WGS sequence"/>
</dbReference>
<dbReference type="GO" id="GO:0008270">
    <property type="term" value="F:zinc ion binding"/>
    <property type="evidence" value="ECO:0007669"/>
    <property type="project" value="UniProtKB-KW"/>
</dbReference>
<feature type="compositionally biased region" description="Basic residues" evidence="8">
    <location>
        <begin position="871"/>
        <end position="883"/>
    </location>
</feature>
<dbReference type="SUPFAM" id="SSF57903">
    <property type="entry name" value="FYVE/PHD zinc finger"/>
    <property type="match status" value="1"/>
</dbReference>
<dbReference type="CDD" id="cd15669">
    <property type="entry name" value="ePHD_PHF7_G2E3_like"/>
    <property type="match status" value="1"/>
</dbReference>
<feature type="region of interest" description="Disordered" evidence="8">
    <location>
        <begin position="291"/>
        <end position="328"/>
    </location>
</feature>
<dbReference type="InterPro" id="IPR042013">
    <property type="entry name" value="PHF7/G2E3_ePHD"/>
</dbReference>
<evidence type="ECO:0000256" key="8">
    <source>
        <dbReference type="SAM" id="MobiDB-lite"/>
    </source>
</evidence>
<feature type="region of interest" description="Disordered" evidence="8">
    <location>
        <begin position="564"/>
        <end position="899"/>
    </location>
</feature>
<keyword evidence="11" id="KW-1185">Reference proteome</keyword>
<reference evidence="11" key="1">
    <citation type="submission" date="2024-04" db="EMBL/GenBank/DDBJ databases">
        <title>Salinicola lusitanus LLJ914,a marine bacterium isolated from the Okinawa Trough.</title>
        <authorList>
            <person name="Li J."/>
        </authorList>
    </citation>
    <scope>NUCLEOTIDE SEQUENCE [LARGE SCALE GENOMIC DNA]</scope>
</reference>
<name>A0AAW0MMM2_9GOBI</name>
<dbReference type="InterPro" id="IPR013083">
    <property type="entry name" value="Znf_RING/FYVE/PHD"/>
</dbReference>
<keyword evidence="5" id="KW-0863">Zinc-finger</keyword>
<evidence type="ECO:0000256" key="7">
    <source>
        <dbReference type="ARBA" id="ARBA00022833"/>
    </source>
</evidence>
<dbReference type="PANTHER" id="PTHR12420:SF42">
    <property type="entry name" value="G2_M PHASE-SPECIFIC E3 UBIQUITIN-PROTEIN LIGASE"/>
    <property type="match status" value="1"/>
</dbReference>
<evidence type="ECO:0000256" key="4">
    <source>
        <dbReference type="ARBA" id="ARBA00022723"/>
    </source>
</evidence>
<sequence>MKKKKPPQEDCCALCGFTDDDPAILGEKVQVPELKRSVHYFCLLTSCGIYQKGQQNQGVFGFLLNDIKKEMRRSSRLRCSGCKHKGATVGCFVSRCRKKVHFPCARRLEFVSQFTCPFPSFCPDHSPSQSLSPGLDLSLPQSCSVCLDQIEPVLSFSVLKCPSCHSSWFHRDCVQRQAHSSGLFFFRCTLCNNKDQFQEEMLRLGIHIPERDASWELESGAFSELLEVYRSCDSVSCECPEGRGHSAKTGHFEMSLSSVRLQRTHRKCFRSEAGHERLGVSDCLQATDGKPALMASPHLPQRRSLSRLSTPPPVAHKRPRLSASEASPQQLLRALRPRLRLQHQVSFRLRPPSSRARPLTGRLRPLLEVGGDDALTAALELVRRKDFDPTKELSVRFRDDCTTFPRSPGGESALLHFLDLLLPQIQDCDVFEGPKDCKNLALNAQALKEDLYFDVGVLLALALVYGAPCLRFFSPIQSARSVSELQSVLSSCSDHLTLSGCNRPIRSLEERAGLVDDLIAFSMITRMQLPLQRFREGLQTLGVFEQVQLYPSVFFSLFTSGSEAHTSAAPDETVGRGYEDQREENQREENQEEENLSCEENLTEENHSEENQGYEEKQREENQSEENQRRENQGEENQSCEVNQREENQREENLSCEENLTEENHSEENQGYEEKQREENLSEVDQGEENQGLEENQGEENQREENQGLEENQGEENQREENQGEENRATRRSKEREQGLEENQGEENQRERTRRREPGYEEKQREENQSEKETRAKRTRAVREPERQEPELRGEPERENQSEENQGCEKNQGEENQSCEKNQGEENQSCEKNQGREPELEQGCEENQRREIQSEEVQGKENRRKENQVHGPRRPAPRLRLRSARQVPSTSHKLRQISL</sequence>
<evidence type="ECO:0000256" key="1">
    <source>
        <dbReference type="ARBA" id="ARBA00004123"/>
    </source>
</evidence>
<dbReference type="InterPro" id="IPR019786">
    <property type="entry name" value="Zinc_finger_PHD-type_CS"/>
</dbReference>
<evidence type="ECO:0000259" key="9">
    <source>
        <dbReference type="PROSITE" id="PS51805"/>
    </source>
</evidence>
<gene>
    <name evidence="10" type="ORF">WMY93_033559</name>
</gene>
<evidence type="ECO:0000256" key="2">
    <source>
        <dbReference type="ARBA" id="ARBA00004906"/>
    </source>
</evidence>
<keyword evidence="6" id="KW-0833">Ubl conjugation pathway</keyword>
<feature type="compositionally biased region" description="Basic and acidic residues" evidence="8">
    <location>
        <begin position="662"/>
        <end position="680"/>
    </location>
</feature>
<evidence type="ECO:0000313" key="11">
    <source>
        <dbReference type="Proteomes" id="UP001460270"/>
    </source>
</evidence>
<proteinExistence type="predicted"/>
<feature type="compositionally biased region" description="Basic and acidic residues" evidence="8">
    <location>
        <begin position="716"/>
        <end position="739"/>
    </location>
</feature>
<dbReference type="InterPro" id="IPR011011">
    <property type="entry name" value="Znf_FYVE_PHD"/>
</dbReference>
<keyword evidence="4" id="KW-0479">Metal-binding</keyword>
<feature type="compositionally biased region" description="Polar residues" evidence="8">
    <location>
        <begin position="803"/>
        <end position="832"/>
    </location>
</feature>
<accession>A0AAW0MMM2</accession>
<keyword evidence="7" id="KW-0862">Zinc</keyword>